<organism evidence="1">
    <name type="scientific">Brassica campestris</name>
    <name type="common">Field mustard</name>
    <dbReference type="NCBI Taxonomy" id="3711"/>
    <lineage>
        <taxon>Eukaryota</taxon>
        <taxon>Viridiplantae</taxon>
        <taxon>Streptophyta</taxon>
        <taxon>Embryophyta</taxon>
        <taxon>Tracheophyta</taxon>
        <taxon>Spermatophyta</taxon>
        <taxon>Magnoliopsida</taxon>
        <taxon>eudicotyledons</taxon>
        <taxon>Gunneridae</taxon>
        <taxon>Pentapetalae</taxon>
        <taxon>rosids</taxon>
        <taxon>malvids</taxon>
        <taxon>Brassicales</taxon>
        <taxon>Brassicaceae</taxon>
        <taxon>Brassiceae</taxon>
        <taxon>Brassica</taxon>
    </lineage>
</organism>
<dbReference type="EMBL" id="KZ864740">
    <property type="protein sequence ID" value="RIA05116.1"/>
    <property type="molecule type" value="Genomic_DNA"/>
</dbReference>
<proteinExistence type="predicted"/>
<reference evidence="1" key="1">
    <citation type="submission" date="2018-06" db="EMBL/GenBank/DDBJ databases">
        <title>WGS assembly of Brassica rapa FPsc.</title>
        <authorList>
            <person name="Bowman J."/>
            <person name="Kohchi T."/>
            <person name="Yamato K."/>
            <person name="Jenkins J."/>
            <person name="Shu S."/>
            <person name="Ishizaki K."/>
            <person name="Yamaoka S."/>
            <person name="Nishihama R."/>
            <person name="Nakamura Y."/>
            <person name="Berger F."/>
            <person name="Adam C."/>
            <person name="Aki S."/>
            <person name="Althoff F."/>
            <person name="Araki T."/>
            <person name="Arteaga-Vazquez M."/>
            <person name="Balasubrmanian S."/>
            <person name="Bauer D."/>
            <person name="Boehm C."/>
            <person name="Briginshaw L."/>
            <person name="Caballero-Perez J."/>
            <person name="Catarino B."/>
            <person name="Chen F."/>
            <person name="Chiyoda S."/>
            <person name="Chovatia M."/>
            <person name="Davies K."/>
            <person name="Delmans M."/>
            <person name="Demura T."/>
            <person name="Dierschke T."/>
            <person name="Dolan L."/>
            <person name="Dorantes-Acosta A."/>
            <person name="Eklund D."/>
            <person name="Florent S."/>
            <person name="Flores-Sandoval E."/>
            <person name="Fujiyama A."/>
            <person name="Fukuzawa H."/>
            <person name="Galik B."/>
            <person name="Grimanelli D."/>
            <person name="Grimwood J."/>
            <person name="Grossniklaus U."/>
            <person name="Hamada T."/>
            <person name="Haseloff J."/>
            <person name="Hetherington A."/>
            <person name="Higo A."/>
            <person name="Hirakawa Y."/>
            <person name="Hundley H."/>
            <person name="Ikeda Y."/>
            <person name="Inoue K."/>
            <person name="Inoue S."/>
            <person name="Ishida S."/>
            <person name="Jia Q."/>
            <person name="Kakita M."/>
            <person name="Kanazawa T."/>
            <person name="Kawai Y."/>
            <person name="Kawashima T."/>
            <person name="Kennedy M."/>
            <person name="Kinose K."/>
            <person name="Kinoshita T."/>
            <person name="Kohara Y."/>
            <person name="Koide E."/>
            <person name="Komatsu K."/>
            <person name="Kopischke S."/>
            <person name="Kubo M."/>
            <person name="Kyozuka J."/>
            <person name="Lagercrantz U."/>
            <person name="Lin S."/>
            <person name="Lindquist E."/>
            <person name="Lipzen A."/>
            <person name="Lu C."/>
            <person name="Luna E."/>
            <person name="Martienssen R."/>
            <person name="Minamino N."/>
            <person name="Mizutani M."/>
            <person name="Mizutani M."/>
            <person name="Mochizuki N."/>
            <person name="Monte I."/>
            <person name="Mosher R."/>
            <person name="Nagasaki H."/>
            <person name="Nakagami H."/>
            <person name="Naramoto S."/>
            <person name="Nishitani K."/>
            <person name="Ohtani M."/>
            <person name="Okamoto T."/>
            <person name="Okumura M."/>
            <person name="Phillips J."/>
            <person name="Pollak B."/>
            <person name="Reinders A."/>
            <person name="Roevekamp M."/>
            <person name="Sano R."/>
            <person name="Sawa S."/>
            <person name="Schmid M."/>
            <person name="Shirakawa M."/>
            <person name="Solano R."/>
            <person name="Spunde A."/>
            <person name="Suetsugu N."/>
            <person name="Sugano S."/>
            <person name="Sugiyama A."/>
            <person name="Sun R."/>
            <person name="Suzuki Y."/>
            <person name="Takenaka M."/>
            <person name="Takezawa D."/>
            <person name="Tomogane H."/>
            <person name="Tsuzuki M."/>
            <person name="Ueda T."/>
            <person name="Umeda M."/>
            <person name="Ward J."/>
            <person name="Watanabe Y."/>
            <person name="Yazaki K."/>
            <person name="Yokoyama R."/>
            <person name="Yoshitake Y."/>
            <person name="Yotsui I."/>
            <person name="Zachgo S."/>
            <person name="Schmutz J."/>
        </authorList>
    </citation>
    <scope>NUCLEOTIDE SEQUENCE [LARGE SCALE GENOMIC DNA]</scope>
</reference>
<sequence length="83" mass="9349">MDVKSLLDYPGENDTCLKSQSLEEIVGSVLNVDDDEPKDDAAIPLETVTRKEAIVASKTRHNFWMQFEKTTPGVLDAIRKIRD</sequence>
<gene>
    <name evidence="1" type="ORF">BRARA_K00583</name>
</gene>
<dbReference type="AlphaFoldDB" id="A0A397KXJ6"/>
<name>A0A397KXJ6_BRACM</name>
<dbReference type="Proteomes" id="UP000264353">
    <property type="component" value="Unassembled WGS sequence"/>
</dbReference>
<evidence type="ECO:0000313" key="1">
    <source>
        <dbReference type="EMBL" id="RIA05116.1"/>
    </source>
</evidence>
<accession>A0A397KXJ6</accession>
<protein>
    <submittedName>
        <fullName evidence="1">Uncharacterized protein</fullName>
    </submittedName>
</protein>